<dbReference type="GO" id="GO:0019878">
    <property type="term" value="P:lysine biosynthetic process via aminoadipic acid"/>
    <property type="evidence" value="ECO:0007669"/>
    <property type="project" value="TreeGrafter"/>
</dbReference>
<name>A0AAU8MWI9_9GAMM</name>
<organism evidence="5">
    <name type="scientific">Lysobacter firmicutimachus</name>
    <dbReference type="NCBI Taxonomy" id="1792846"/>
    <lineage>
        <taxon>Bacteria</taxon>
        <taxon>Pseudomonadati</taxon>
        <taxon>Pseudomonadota</taxon>
        <taxon>Gammaproteobacteria</taxon>
        <taxon>Lysobacterales</taxon>
        <taxon>Lysobacteraceae</taxon>
        <taxon>Lysobacter</taxon>
    </lineage>
</organism>
<dbReference type="SUPFAM" id="SSF56214">
    <property type="entry name" value="4'-phosphopantetheinyl transferase"/>
    <property type="match status" value="1"/>
</dbReference>
<dbReference type="GO" id="GO:0000287">
    <property type="term" value="F:magnesium ion binding"/>
    <property type="evidence" value="ECO:0007669"/>
    <property type="project" value="InterPro"/>
</dbReference>
<reference evidence="4 6" key="1">
    <citation type="submission" date="2024-02" db="EMBL/GenBank/DDBJ databases">
        <title>Lysobacter Genome Sequencing and Mining.</title>
        <authorList>
            <person name="Bierman J."/>
            <person name="Walker M.C."/>
        </authorList>
    </citation>
    <scope>NUCLEOTIDE SEQUENCE [LARGE SCALE GENOMIC DNA]</scope>
    <source>
        <strain evidence="4 6">PB6250</strain>
    </source>
</reference>
<reference evidence="5" key="2">
    <citation type="submission" date="2024-06" db="EMBL/GenBank/DDBJ databases">
        <authorList>
            <person name="Li S."/>
        </authorList>
    </citation>
    <scope>NUCLEOTIDE SEQUENCE</scope>
    <source>
        <strain evidence="5">SR10</strain>
    </source>
</reference>
<keyword evidence="6" id="KW-1185">Reference proteome</keyword>
<dbReference type="PANTHER" id="PTHR12215:SF10">
    <property type="entry name" value="L-AMINOADIPATE-SEMIALDEHYDE DEHYDROGENASE-PHOSPHOPANTETHEINYL TRANSFERASE"/>
    <property type="match status" value="1"/>
</dbReference>
<dbReference type="GO" id="GO:0005829">
    <property type="term" value="C:cytosol"/>
    <property type="evidence" value="ECO:0007669"/>
    <property type="project" value="TreeGrafter"/>
</dbReference>
<dbReference type="Pfam" id="PF01648">
    <property type="entry name" value="ACPS"/>
    <property type="match status" value="1"/>
</dbReference>
<dbReference type="Gene3D" id="3.90.470.20">
    <property type="entry name" value="4'-phosphopantetheinyl transferase domain"/>
    <property type="match status" value="1"/>
</dbReference>
<evidence type="ECO:0000313" key="5">
    <source>
        <dbReference type="EMBL" id="XCO76643.1"/>
    </source>
</evidence>
<feature type="domain" description="4'-phosphopantetheinyl transferase" evidence="3">
    <location>
        <begin position="87"/>
        <end position="162"/>
    </location>
</feature>
<dbReference type="EMBL" id="CP159925">
    <property type="protein sequence ID" value="XCO76643.1"/>
    <property type="molecule type" value="Genomic_DNA"/>
</dbReference>
<evidence type="ECO:0000313" key="4">
    <source>
        <dbReference type="EMBL" id="MEI2453255.1"/>
    </source>
</evidence>
<dbReference type="AlphaFoldDB" id="A0AAU8MWI9"/>
<sequence>MSVSAPADVHAEAGPHAVRWTWLAHRHGQPAEPEARAWLAGQLGDPGLSLSRDERQRPHLNPPHQGYDCNWSHSGERLLVALARQARIGVDLERLHRRPRALEVAARFFSVAEADWLRDHPDRDRAFLRLWCAKEAVLKAHGHGLSFGLEKLRFEDGAGGLRLVECDPALGAAPDWTLREIEPAPGYLGALAWRPRPA</sequence>
<dbReference type="Proteomes" id="UP001387215">
    <property type="component" value="Unassembled WGS sequence"/>
</dbReference>
<evidence type="ECO:0000256" key="2">
    <source>
        <dbReference type="ARBA" id="ARBA00022679"/>
    </source>
</evidence>
<protein>
    <submittedName>
        <fullName evidence="5">4'-phosphopantetheinyl transferase superfamily protein</fullName>
    </submittedName>
</protein>
<dbReference type="GO" id="GO:0008897">
    <property type="term" value="F:holo-[acyl-carrier-protein] synthase activity"/>
    <property type="evidence" value="ECO:0007669"/>
    <property type="project" value="InterPro"/>
</dbReference>
<gene>
    <name evidence="5" type="ORF">ABU614_07635</name>
    <name evidence="4" type="ORF">V2J18_01035</name>
</gene>
<evidence type="ECO:0000259" key="3">
    <source>
        <dbReference type="Pfam" id="PF01648"/>
    </source>
</evidence>
<evidence type="ECO:0000256" key="1">
    <source>
        <dbReference type="ARBA" id="ARBA00010990"/>
    </source>
</evidence>
<dbReference type="RefSeq" id="WP_064746019.1">
    <property type="nucleotide sequence ID" value="NZ_CP159925.1"/>
</dbReference>
<accession>A0AAU8MWI9</accession>
<dbReference type="EMBL" id="JBANDL010000002">
    <property type="protein sequence ID" value="MEI2453255.1"/>
    <property type="molecule type" value="Genomic_DNA"/>
</dbReference>
<proteinExistence type="inferred from homology"/>
<dbReference type="PANTHER" id="PTHR12215">
    <property type="entry name" value="PHOSPHOPANTETHEINE TRANSFERASE"/>
    <property type="match status" value="1"/>
</dbReference>
<keyword evidence="2 5" id="KW-0808">Transferase</keyword>
<evidence type="ECO:0000313" key="6">
    <source>
        <dbReference type="Proteomes" id="UP001387215"/>
    </source>
</evidence>
<dbReference type="InterPro" id="IPR008278">
    <property type="entry name" value="4-PPantetheinyl_Trfase_dom"/>
</dbReference>
<dbReference type="InterPro" id="IPR050559">
    <property type="entry name" value="P-Pant_transferase_sf"/>
</dbReference>
<dbReference type="InterPro" id="IPR037143">
    <property type="entry name" value="4-PPantetheinyl_Trfase_dom_sf"/>
</dbReference>
<comment type="similarity">
    <text evidence="1">Belongs to the P-Pant transferase superfamily. Gsp/Sfp/HetI/AcpT family.</text>
</comment>